<dbReference type="Pfam" id="PF00535">
    <property type="entry name" value="Glycos_transf_2"/>
    <property type="match status" value="1"/>
</dbReference>
<dbReference type="GO" id="GO:0016757">
    <property type="term" value="F:glycosyltransferase activity"/>
    <property type="evidence" value="ECO:0007669"/>
    <property type="project" value="UniProtKB-KW"/>
</dbReference>
<sequence length="368" mass="42019">MERAPLVSVIVPIYNIAGRLPACLESLRAQTLTDFECILVDDGSTDESGAICDEFAASFPAARVVHKPNGGLSSARNAGLEVARGRYVAFLDADDELAPRTLECAAATKAENPEALIWWEFTRDPELYARACADQPQWELTRRSLQQSTANYTMVFIFVTGKLLEGDFIARQGLRFNEELGRPGFPGEDLDFMNRYIAARWAETDFPVVHIKTPLYYYYDNPNSLSNVAVKQADAPDPPEAGYCARLQKEYAALFEAQPDLLEGDLGLAGTSAQHYLRCLAFGIWSARELGEPLARRDWDDEMLGRMLRFCKEQRIFVPYYIPFRLGSAAFIRRFYAWDRSYSIWYYRFKLLFRLLLRGWREPLSFKK</sequence>
<dbReference type="PANTHER" id="PTHR22916:SF51">
    <property type="entry name" value="GLYCOSYLTRANSFERASE EPSH-RELATED"/>
    <property type="match status" value="1"/>
</dbReference>
<evidence type="ECO:0000259" key="3">
    <source>
        <dbReference type="Pfam" id="PF00535"/>
    </source>
</evidence>
<keyword evidence="1 4" id="KW-0328">Glycosyltransferase</keyword>
<evidence type="ECO:0000313" key="5">
    <source>
        <dbReference type="Proteomes" id="UP000824035"/>
    </source>
</evidence>
<dbReference type="InterPro" id="IPR029044">
    <property type="entry name" value="Nucleotide-diphossugar_trans"/>
</dbReference>
<keyword evidence="2 4" id="KW-0808">Transferase</keyword>
<evidence type="ECO:0000256" key="2">
    <source>
        <dbReference type="ARBA" id="ARBA00022679"/>
    </source>
</evidence>
<dbReference type="EMBL" id="DXBV01000038">
    <property type="protein sequence ID" value="HIZ30446.1"/>
    <property type="molecule type" value="Genomic_DNA"/>
</dbReference>
<reference evidence="4" key="1">
    <citation type="journal article" date="2021" name="PeerJ">
        <title>Extensive microbial diversity within the chicken gut microbiome revealed by metagenomics and culture.</title>
        <authorList>
            <person name="Gilroy R."/>
            <person name="Ravi A."/>
            <person name="Getino M."/>
            <person name="Pursley I."/>
            <person name="Horton D.L."/>
            <person name="Alikhan N.F."/>
            <person name="Baker D."/>
            <person name="Gharbi K."/>
            <person name="Hall N."/>
            <person name="Watson M."/>
            <person name="Adriaenssens E.M."/>
            <person name="Foster-Nyarko E."/>
            <person name="Jarju S."/>
            <person name="Secka A."/>
            <person name="Antonio M."/>
            <person name="Oren A."/>
            <person name="Chaudhuri R.R."/>
            <person name="La Ragione R."/>
            <person name="Hildebrand F."/>
            <person name="Pallen M.J."/>
        </authorList>
    </citation>
    <scope>NUCLEOTIDE SEQUENCE</scope>
    <source>
        <strain evidence="4">ChiGjej4B4-18154</strain>
    </source>
</reference>
<dbReference type="PANTHER" id="PTHR22916">
    <property type="entry name" value="GLYCOSYLTRANSFERASE"/>
    <property type="match status" value="1"/>
</dbReference>
<proteinExistence type="predicted"/>
<dbReference type="AlphaFoldDB" id="A0A9D2E453"/>
<dbReference type="Proteomes" id="UP000824035">
    <property type="component" value="Unassembled WGS sequence"/>
</dbReference>
<protein>
    <submittedName>
        <fullName evidence="4">Glycosyltransferase</fullName>
        <ecNumber evidence="4">2.4.-.-</ecNumber>
    </submittedName>
</protein>
<evidence type="ECO:0000256" key="1">
    <source>
        <dbReference type="ARBA" id="ARBA00022676"/>
    </source>
</evidence>
<reference evidence="4" key="2">
    <citation type="submission" date="2021-04" db="EMBL/GenBank/DDBJ databases">
        <authorList>
            <person name="Gilroy R."/>
        </authorList>
    </citation>
    <scope>NUCLEOTIDE SEQUENCE</scope>
    <source>
        <strain evidence="4">ChiGjej4B4-18154</strain>
    </source>
</reference>
<gene>
    <name evidence="4" type="ORF">H9813_04315</name>
</gene>
<organism evidence="4 5">
    <name type="scientific">Candidatus Allofournierella merdipullorum</name>
    <dbReference type="NCBI Taxonomy" id="2838595"/>
    <lineage>
        <taxon>Bacteria</taxon>
        <taxon>Bacillati</taxon>
        <taxon>Bacillota</taxon>
        <taxon>Clostridia</taxon>
        <taxon>Eubacteriales</taxon>
        <taxon>Oscillospiraceae</taxon>
        <taxon>Allofournierella</taxon>
    </lineage>
</organism>
<dbReference type="CDD" id="cd00761">
    <property type="entry name" value="Glyco_tranf_GTA_type"/>
    <property type="match status" value="1"/>
</dbReference>
<feature type="domain" description="Glycosyltransferase 2-like" evidence="3">
    <location>
        <begin position="8"/>
        <end position="117"/>
    </location>
</feature>
<dbReference type="SUPFAM" id="SSF53448">
    <property type="entry name" value="Nucleotide-diphospho-sugar transferases"/>
    <property type="match status" value="1"/>
</dbReference>
<evidence type="ECO:0000313" key="4">
    <source>
        <dbReference type="EMBL" id="HIZ30446.1"/>
    </source>
</evidence>
<dbReference type="EC" id="2.4.-.-" evidence="4"/>
<dbReference type="Gene3D" id="3.90.550.10">
    <property type="entry name" value="Spore Coat Polysaccharide Biosynthesis Protein SpsA, Chain A"/>
    <property type="match status" value="1"/>
</dbReference>
<comment type="caution">
    <text evidence="4">The sequence shown here is derived from an EMBL/GenBank/DDBJ whole genome shotgun (WGS) entry which is preliminary data.</text>
</comment>
<accession>A0A9D2E453</accession>
<dbReference type="InterPro" id="IPR001173">
    <property type="entry name" value="Glyco_trans_2-like"/>
</dbReference>
<name>A0A9D2E453_9FIRM</name>